<protein>
    <recommendedName>
        <fullName evidence="3 10">Cell division protein FtsX</fullName>
    </recommendedName>
</protein>
<dbReference type="Pfam" id="PF02687">
    <property type="entry name" value="FtsX"/>
    <property type="match status" value="1"/>
</dbReference>
<evidence type="ECO:0000256" key="6">
    <source>
        <dbReference type="ARBA" id="ARBA00022692"/>
    </source>
</evidence>
<dbReference type="PANTHER" id="PTHR47755:SF1">
    <property type="entry name" value="CELL DIVISION PROTEIN FTSX"/>
    <property type="match status" value="1"/>
</dbReference>
<keyword evidence="7 11" id="KW-1133">Transmembrane helix</keyword>
<dbReference type="Pfam" id="PF18075">
    <property type="entry name" value="FtsX_ECD"/>
    <property type="match status" value="1"/>
</dbReference>
<evidence type="ECO:0000259" key="13">
    <source>
        <dbReference type="Pfam" id="PF18075"/>
    </source>
</evidence>
<gene>
    <name evidence="14" type="ORF">H7T88_22595</name>
</gene>
<evidence type="ECO:0000256" key="1">
    <source>
        <dbReference type="ARBA" id="ARBA00004651"/>
    </source>
</evidence>
<feature type="transmembrane region" description="Helical" evidence="11">
    <location>
        <begin position="180"/>
        <end position="205"/>
    </location>
</feature>
<dbReference type="Proteomes" id="UP000706031">
    <property type="component" value="Unassembled WGS sequence"/>
</dbReference>
<name>A0ABS7KPB6_9BACL</name>
<evidence type="ECO:0000256" key="10">
    <source>
        <dbReference type="PIRNR" id="PIRNR003097"/>
    </source>
</evidence>
<dbReference type="Gene3D" id="3.30.70.3040">
    <property type="match status" value="1"/>
</dbReference>
<keyword evidence="15" id="KW-1185">Reference proteome</keyword>
<dbReference type="PANTHER" id="PTHR47755">
    <property type="entry name" value="CELL DIVISION PROTEIN FTSX"/>
    <property type="match status" value="1"/>
</dbReference>
<evidence type="ECO:0000256" key="7">
    <source>
        <dbReference type="ARBA" id="ARBA00022989"/>
    </source>
</evidence>
<dbReference type="InterPro" id="IPR058204">
    <property type="entry name" value="FtsX_firmicutes-type"/>
</dbReference>
<comment type="caution">
    <text evidence="14">The sequence shown here is derived from an EMBL/GenBank/DDBJ whole genome shotgun (WGS) entry which is preliminary data.</text>
</comment>
<dbReference type="NCBIfam" id="NF038347">
    <property type="entry name" value="FtsX_Gpos"/>
    <property type="match status" value="1"/>
</dbReference>
<organism evidence="14 15">
    <name type="scientific">Paenibacillus cucumis</name>
    <name type="common">ex Kampfer et al. 2016</name>
    <dbReference type="NCBI Taxonomy" id="1776858"/>
    <lineage>
        <taxon>Bacteria</taxon>
        <taxon>Bacillati</taxon>
        <taxon>Bacillota</taxon>
        <taxon>Bacilli</taxon>
        <taxon>Bacillales</taxon>
        <taxon>Paenibacillaceae</taxon>
        <taxon>Paenibacillus</taxon>
    </lineage>
</organism>
<dbReference type="RefSeq" id="WP_154984706.1">
    <property type="nucleotide sequence ID" value="NZ_JACLIC010000040.1"/>
</dbReference>
<feature type="domain" description="ABC3 transporter permease C-terminal" evidence="12">
    <location>
        <begin position="183"/>
        <end position="304"/>
    </location>
</feature>
<evidence type="ECO:0000256" key="2">
    <source>
        <dbReference type="ARBA" id="ARBA00007379"/>
    </source>
</evidence>
<reference evidence="14 15" key="1">
    <citation type="submission" date="2020-08" db="EMBL/GenBank/DDBJ databases">
        <title>Fungal Genomes of the International Space Station.</title>
        <authorList>
            <person name="Seuylemezian A."/>
            <person name="Singh N.K."/>
            <person name="Wood J."/>
            <person name="Venkateswaran K."/>
        </authorList>
    </citation>
    <scope>NUCLEOTIDE SEQUENCE [LARGE SCALE GENOMIC DNA]</scope>
    <source>
        <strain evidence="14 15">S/N-304-OC-R4</strain>
    </source>
</reference>
<evidence type="ECO:0000256" key="3">
    <source>
        <dbReference type="ARBA" id="ARBA00021907"/>
    </source>
</evidence>
<keyword evidence="4 10" id="KW-1003">Cell membrane</keyword>
<evidence type="ECO:0000256" key="4">
    <source>
        <dbReference type="ARBA" id="ARBA00022475"/>
    </source>
</evidence>
<dbReference type="InterPro" id="IPR004513">
    <property type="entry name" value="FtsX"/>
</dbReference>
<dbReference type="InterPro" id="IPR003838">
    <property type="entry name" value="ABC3_permease_C"/>
</dbReference>
<accession>A0ABS7KPB6</accession>
<evidence type="ECO:0000256" key="5">
    <source>
        <dbReference type="ARBA" id="ARBA00022618"/>
    </source>
</evidence>
<comment type="similarity">
    <text evidence="2 10">Belongs to the ABC-4 integral membrane protein family. FtsX subfamily.</text>
</comment>
<evidence type="ECO:0000256" key="11">
    <source>
        <dbReference type="SAM" id="Phobius"/>
    </source>
</evidence>
<evidence type="ECO:0000259" key="12">
    <source>
        <dbReference type="Pfam" id="PF02687"/>
    </source>
</evidence>
<keyword evidence="9 10" id="KW-0131">Cell cycle</keyword>
<keyword evidence="6 11" id="KW-0812">Transmembrane</keyword>
<feature type="transmembrane region" description="Helical" evidence="11">
    <location>
        <begin position="275"/>
        <end position="299"/>
    </location>
</feature>
<dbReference type="InterPro" id="IPR040690">
    <property type="entry name" value="FtsX_ECD"/>
</dbReference>
<evidence type="ECO:0000256" key="9">
    <source>
        <dbReference type="ARBA" id="ARBA00023306"/>
    </source>
</evidence>
<feature type="domain" description="FtsX extracellular" evidence="13">
    <location>
        <begin position="59"/>
        <end position="149"/>
    </location>
</feature>
<dbReference type="EMBL" id="JACLIC010000040">
    <property type="protein sequence ID" value="MBY0206004.1"/>
    <property type="molecule type" value="Genomic_DNA"/>
</dbReference>
<evidence type="ECO:0000313" key="14">
    <source>
        <dbReference type="EMBL" id="MBY0206004.1"/>
    </source>
</evidence>
<evidence type="ECO:0000313" key="15">
    <source>
        <dbReference type="Proteomes" id="UP000706031"/>
    </source>
</evidence>
<comment type="function">
    <text evidence="10">Part of the ABC transporter FtsEX involved in asymmetric cellular division facilitating the initiation of sporulation.</text>
</comment>
<keyword evidence="8 10" id="KW-0472">Membrane</keyword>
<sequence>MNFSTLLRHLREGFKNVFRNGWMSVASVMSIIVSLFILGVFMLLVLNVNSMANQVDSQVEISTFLELNVDENLRNVIGQEISAMPEVSEIRIVPKDEGLKEFRDRLGENADNVLGGFDVDNNPLPDTIEVKVIEPETVNFVAQKIEALNEKHAEKPIMKVNYGKETVDVLFKFTKLVRNIGFIFVGGLGLMSMFLISNTIRVTILARRREIGIMKLVGATNTFIRWPFFIEGALIGLIGSVITVAVLFFGYSQLMSTIGQDVFMQMLNLIPLSEIWPLMGTLLIGLGVLVGILGSTLSIRKSLKV</sequence>
<dbReference type="PIRSF" id="PIRSF003097">
    <property type="entry name" value="FtsX"/>
    <property type="match status" value="1"/>
</dbReference>
<comment type="subcellular location">
    <subcellularLocation>
        <location evidence="1">Cell membrane</location>
        <topology evidence="1">Multi-pass membrane protein</topology>
    </subcellularLocation>
</comment>
<proteinExistence type="inferred from homology"/>
<feature type="transmembrane region" description="Helical" evidence="11">
    <location>
        <begin position="226"/>
        <end position="255"/>
    </location>
</feature>
<feature type="transmembrane region" description="Helical" evidence="11">
    <location>
        <begin position="21"/>
        <end position="46"/>
    </location>
</feature>
<evidence type="ECO:0000256" key="8">
    <source>
        <dbReference type="ARBA" id="ARBA00023136"/>
    </source>
</evidence>
<keyword evidence="5 10" id="KW-0132">Cell division</keyword>